<name>A0A0A1TML8_9HYPO</name>
<organism evidence="1 2">
    <name type="scientific">[Torrubiella] hemipterigena</name>
    <dbReference type="NCBI Taxonomy" id="1531966"/>
    <lineage>
        <taxon>Eukaryota</taxon>
        <taxon>Fungi</taxon>
        <taxon>Dikarya</taxon>
        <taxon>Ascomycota</taxon>
        <taxon>Pezizomycotina</taxon>
        <taxon>Sordariomycetes</taxon>
        <taxon>Hypocreomycetidae</taxon>
        <taxon>Hypocreales</taxon>
        <taxon>Clavicipitaceae</taxon>
        <taxon>Clavicipitaceae incertae sedis</taxon>
        <taxon>'Torrubiella' clade</taxon>
    </lineage>
</organism>
<dbReference type="EMBL" id="CDHN01000004">
    <property type="protein sequence ID" value="CEJ91572.1"/>
    <property type="molecule type" value="Genomic_DNA"/>
</dbReference>
<dbReference type="Proteomes" id="UP000039046">
    <property type="component" value="Unassembled WGS sequence"/>
</dbReference>
<accession>A0A0A1TML8</accession>
<gene>
    <name evidence="1" type="ORF">VHEMI07274</name>
</gene>
<protein>
    <submittedName>
        <fullName evidence="1">Uncharacterized protein</fullName>
    </submittedName>
</protein>
<evidence type="ECO:0000313" key="1">
    <source>
        <dbReference type="EMBL" id="CEJ91572.1"/>
    </source>
</evidence>
<dbReference type="OrthoDB" id="5207784at2759"/>
<keyword evidence="2" id="KW-1185">Reference proteome</keyword>
<reference evidence="1 2" key="1">
    <citation type="journal article" date="2015" name="Genome Announc.">
        <title>Draft Genome Sequence and Gene Annotation of the Entomopathogenic Fungus Verticillium hemipterigenum.</title>
        <authorList>
            <person name="Horn F."/>
            <person name="Habel A."/>
            <person name="Scharf D.H."/>
            <person name="Dworschak J."/>
            <person name="Brakhage A.A."/>
            <person name="Guthke R."/>
            <person name="Hertweck C."/>
            <person name="Linde J."/>
        </authorList>
    </citation>
    <scope>NUCLEOTIDE SEQUENCE [LARGE SCALE GENOMIC DNA]</scope>
</reference>
<evidence type="ECO:0000313" key="2">
    <source>
        <dbReference type="Proteomes" id="UP000039046"/>
    </source>
</evidence>
<dbReference type="HOGENOM" id="CLU_1090651_0_0_1"/>
<proteinExistence type="predicted"/>
<dbReference type="AlphaFoldDB" id="A0A0A1TML8"/>
<sequence>MAAQDSPPPYDEDNFSRPTDLVEPITLSLAAKSVTQIYPCINDKPIEMYRLSWDILHNPTYTGKVTVERVNHSLRTTVNDSYQMRSCTQEIYTIQCNPSMPKTASAAQAEYGIPKACILRINKNRGMGNFGLKKSSLRKKWTVLPLKMDKATGHTVFDKDSKALFHMEARNSGLAWMNTEGKEIAETEVVGEEHRLVIKEPLMRELVDVLISIWVCQIWDVLSREAASKSSMSKFLSIMSHTKHGRGPAGALIGA</sequence>